<dbReference type="GO" id="GO:0003677">
    <property type="term" value="F:DNA binding"/>
    <property type="evidence" value="ECO:0007669"/>
    <property type="project" value="UniProtKB-KW"/>
</dbReference>
<feature type="domain" description="NAC" evidence="6">
    <location>
        <begin position="11"/>
        <end position="178"/>
    </location>
</feature>
<keyword evidence="4" id="KW-0539">Nucleus</keyword>
<accession>A0A921RR03</accession>
<dbReference type="SUPFAM" id="SSF101941">
    <property type="entry name" value="NAC domain"/>
    <property type="match status" value="1"/>
</dbReference>
<dbReference type="KEGG" id="sbi:8054797"/>
<gene>
    <name evidence="7" type="ORF">BDA96_02G272100</name>
</gene>
<evidence type="ECO:0000259" key="6">
    <source>
        <dbReference type="PROSITE" id="PS51005"/>
    </source>
</evidence>
<evidence type="ECO:0000313" key="7">
    <source>
        <dbReference type="EMBL" id="KAG0544399.1"/>
    </source>
</evidence>
<dbReference type="GO" id="GO:0006355">
    <property type="term" value="P:regulation of DNA-templated transcription"/>
    <property type="evidence" value="ECO:0007669"/>
    <property type="project" value="InterPro"/>
</dbReference>
<dbReference type="EMBL" id="CM027681">
    <property type="protein sequence ID" value="KAG0544399.1"/>
    <property type="molecule type" value="Genomic_DNA"/>
</dbReference>
<dbReference type="Gramene" id="EER97018">
    <property type="protein sequence ID" value="EER97018"/>
    <property type="gene ID" value="SORBI_3002G259600"/>
</dbReference>
<dbReference type="Proteomes" id="UP000807115">
    <property type="component" value="Chromosome 2"/>
</dbReference>
<evidence type="ECO:0000256" key="3">
    <source>
        <dbReference type="ARBA" id="ARBA00023163"/>
    </source>
</evidence>
<evidence type="ECO:0000256" key="1">
    <source>
        <dbReference type="ARBA" id="ARBA00023015"/>
    </source>
</evidence>
<dbReference type="InterPro" id="IPR036093">
    <property type="entry name" value="NAC_dom_sf"/>
</dbReference>
<dbReference type="Pfam" id="PF02365">
    <property type="entry name" value="NAM"/>
    <property type="match status" value="1"/>
</dbReference>
<sequence>MERPAQAPTQLPPGFRFHPTDVELVVLYLRRQALARPLPAAVIPVVHDVARLDPWDLPGASEGEGYFFSLLRRAPATGRGSRRRRAGSGYWKATGKEKPVFLQCGGGVGGKGQLLVGVKTALAFHRSEPPAPSSRTGWIMHEYRLAVSRGVAEQREKNASQGCVAAPGEWVVCRVFLKNGARSRPNRDANSKALGHRASAAPPQPPPQHREDVGGRRQQPLLLSSSQSSSSSCVTGATDLADQDDEVSGGGGGISRDTPADPQREAY</sequence>
<dbReference type="PANTHER" id="PTHR31719">
    <property type="entry name" value="NAC TRANSCRIPTION FACTOR 56"/>
    <property type="match status" value="1"/>
</dbReference>
<proteinExistence type="predicted"/>
<keyword evidence="1" id="KW-0805">Transcription regulation</keyword>
<keyword evidence="3" id="KW-0804">Transcription</keyword>
<name>A0A921RR03_SORBI</name>
<organism evidence="7 8">
    <name type="scientific">Sorghum bicolor</name>
    <name type="common">Sorghum</name>
    <name type="synonym">Sorghum vulgare</name>
    <dbReference type="NCBI Taxonomy" id="4558"/>
    <lineage>
        <taxon>Eukaryota</taxon>
        <taxon>Viridiplantae</taxon>
        <taxon>Streptophyta</taxon>
        <taxon>Embryophyta</taxon>
        <taxon>Tracheophyta</taxon>
        <taxon>Spermatophyta</taxon>
        <taxon>Magnoliopsida</taxon>
        <taxon>Liliopsida</taxon>
        <taxon>Poales</taxon>
        <taxon>Poaceae</taxon>
        <taxon>PACMAD clade</taxon>
        <taxon>Panicoideae</taxon>
        <taxon>Andropogonodae</taxon>
        <taxon>Andropogoneae</taxon>
        <taxon>Sorghinae</taxon>
        <taxon>Sorghum</taxon>
    </lineage>
</organism>
<feature type="compositionally biased region" description="Low complexity" evidence="5">
    <location>
        <begin position="218"/>
        <end position="232"/>
    </location>
</feature>
<evidence type="ECO:0000313" key="8">
    <source>
        <dbReference type="Proteomes" id="UP000807115"/>
    </source>
</evidence>
<evidence type="ECO:0000256" key="4">
    <source>
        <dbReference type="ARBA" id="ARBA00023242"/>
    </source>
</evidence>
<feature type="compositionally biased region" description="Basic and acidic residues" evidence="5">
    <location>
        <begin position="258"/>
        <end position="267"/>
    </location>
</feature>
<reference evidence="7" key="2">
    <citation type="submission" date="2020-10" db="EMBL/GenBank/DDBJ databases">
        <authorList>
            <person name="Cooper E.A."/>
            <person name="Brenton Z.W."/>
            <person name="Flinn B.S."/>
            <person name="Jenkins J."/>
            <person name="Shu S."/>
            <person name="Flowers D."/>
            <person name="Luo F."/>
            <person name="Wang Y."/>
            <person name="Xia P."/>
            <person name="Barry K."/>
            <person name="Daum C."/>
            <person name="Lipzen A."/>
            <person name="Yoshinaga Y."/>
            <person name="Schmutz J."/>
            <person name="Saski C."/>
            <person name="Vermerris W."/>
            <person name="Kresovich S."/>
        </authorList>
    </citation>
    <scope>NUCLEOTIDE SEQUENCE</scope>
</reference>
<dbReference type="Gene3D" id="2.170.150.80">
    <property type="entry name" value="NAC domain"/>
    <property type="match status" value="1"/>
</dbReference>
<evidence type="ECO:0000256" key="2">
    <source>
        <dbReference type="ARBA" id="ARBA00023125"/>
    </source>
</evidence>
<dbReference type="OrthoDB" id="1871428at2759"/>
<comment type="caution">
    <text evidence="7">The sequence shown here is derived from an EMBL/GenBank/DDBJ whole genome shotgun (WGS) entry which is preliminary data.</text>
</comment>
<keyword evidence="2" id="KW-0238">DNA-binding</keyword>
<dbReference type="InterPro" id="IPR003441">
    <property type="entry name" value="NAC-dom"/>
</dbReference>
<dbReference type="OMA" id="EISCNEA"/>
<protein>
    <recommendedName>
        <fullName evidence="6">NAC domain-containing protein</fullName>
    </recommendedName>
</protein>
<dbReference type="PROSITE" id="PS51005">
    <property type="entry name" value="NAC"/>
    <property type="match status" value="1"/>
</dbReference>
<reference evidence="7" key="1">
    <citation type="journal article" date="2019" name="BMC Genomics">
        <title>A new reference genome for Sorghum bicolor reveals high levels of sequence similarity between sweet and grain genotypes: implications for the genetics of sugar metabolism.</title>
        <authorList>
            <person name="Cooper E.A."/>
            <person name="Brenton Z.W."/>
            <person name="Flinn B.S."/>
            <person name="Jenkins J."/>
            <person name="Shu S."/>
            <person name="Flowers D."/>
            <person name="Luo F."/>
            <person name="Wang Y."/>
            <person name="Xia P."/>
            <person name="Barry K."/>
            <person name="Daum C."/>
            <person name="Lipzen A."/>
            <person name="Yoshinaga Y."/>
            <person name="Schmutz J."/>
            <person name="Saski C."/>
            <person name="Vermerris W."/>
            <person name="Kresovich S."/>
        </authorList>
    </citation>
    <scope>NUCLEOTIDE SEQUENCE</scope>
</reference>
<dbReference type="AlphaFoldDB" id="A0A921RR03"/>
<evidence type="ECO:0000256" key="5">
    <source>
        <dbReference type="SAM" id="MobiDB-lite"/>
    </source>
</evidence>
<dbReference type="PANTHER" id="PTHR31719:SF103">
    <property type="entry name" value="OS09G0509100 PROTEIN"/>
    <property type="match status" value="1"/>
</dbReference>
<feature type="region of interest" description="Disordered" evidence="5">
    <location>
        <begin position="182"/>
        <end position="267"/>
    </location>
</feature>